<keyword evidence="7 11" id="KW-0238">DNA-binding</keyword>
<keyword evidence="8" id="KW-0804">Transcription</keyword>
<dbReference type="OrthoDB" id="9802328at2"/>
<comment type="similarity">
    <text evidence="2">In the C-terminal section; belongs to the class-I pyridoxal-phosphate-dependent aminotransferase family.</text>
</comment>
<dbReference type="InterPro" id="IPR036388">
    <property type="entry name" value="WH-like_DNA-bd_sf"/>
</dbReference>
<dbReference type="InterPro" id="IPR004839">
    <property type="entry name" value="Aminotransferase_I/II_large"/>
</dbReference>
<evidence type="ECO:0000313" key="10">
    <source>
        <dbReference type="EMBL" id="OXS79927.1"/>
    </source>
</evidence>
<comment type="cofactor">
    <cofactor evidence="1">
        <name>pyridoxal 5'-phosphate</name>
        <dbReference type="ChEBI" id="CHEBI:597326"/>
    </cofactor>
</comment>
<keyword evidence="13" id="KW-1185">Reference proteome</keyword>
<accession>A0A1N6N6S2</accession>
<gene>
    <name evidence="10" type="ORF">B1B05_00090</name>
    <name evidence="11" type="ORF">SAMN05443094_10119</name>
</gene>
<dbReference type="STRING" id="1017273.SAMN05443094_10119"/>
<dbReference type="EMBL" id="MWSK01000001">
    <property type="protein sequence ID" value="OXS79927.1"/>
    <property type="molecule type" value="Genomic_DNA"/>
</dbReference>
<dbReference type="InterPro" id="IPR015421">
    <property type="entry name" value="PyrdxlP-dep_Trfase_major"/>
</dbReference>
<dbReference type="SUPFAM" id="SSF53383">
    <property type="entry name" value="PLP-dependent transferases"/>
    <property type="match status" value="1"/>
</dbReference>
<dbReference type="GO" id="GO:0003700">
    <property type="term" value="F:DNA-binding transcription factor activity"/>
    <property type="evidence" value="ECO:0007669"/>
    <property type="project" value="InterPro"/>
</dbReference>
<keyword evidence="5" id="KW-0663">Pyridoxal phosphate</keyword>
<dbReference type="Gene3D" id="1.10.10.10">
    <property type="entry name" value="Winged helix-like DNA-binding domain superfamily/Winged helix DNA-binding domain"/>
    <property type="match status" value="1"/>
</dbReference>
<dbReference type="InterPro" id="IPR000524">
    <property type="entry name" value="Tscrpt_reg_HTH_GntR"/>
</dbReference>
<dbReference type="Pfam" id="PF00155">
    <property type="entry name" value="Aminotran_1_2"/>
    <property type="match status" value="1"/>
</dbReference>
<organism evidence="11 12">
    <name type="scientific">Domibacillus enclensis</name>
    <dbReference type="NCBI Taxonomy" id="1017273"/>
    <lineage>
        <taxon>Bacteria</taxon>
        <taxon>Bacillati</taxon>
        <taxon>Bacillota</taxon>
        <taxon>Bacilli</taxon>
        <taxon>Bacillales</taxon>
        <taxon>Bacillaceae</taxon>
        <taxon>Domibacillus</taxon>
    </lineage>
</organism>
<evidence type="ECO:0000256" key="1">
    <source>
        <dbReference type="ARBA" id="ARBA00001933"/>
    </source>
</evidence>
<evidence type="ECO:0000313" key="12">
    <source>
        <dbReference type="Proteomes" id="UP000186385"/>
    </source>
</evidence>
<evidence type="ECO:0000256" key="7">
    <source>
        <dbReference type="ARBA" id="ARBA00023125"/>
    </source>
</evidence>
<dbReference type="CDD" id="cd07377">
    <property type="entry name" value="WHTH_GntR"/>
    <property type="match status" value="1"/>
</dbReference>
<dbReference type="InterPro" id="IPR015424">
    <property type="entry name" value="PyrdxlP-dep_Trfase"/>
</dbReference>
<dbReference type="PROSITE" id="PS50949">
    <property type="entry name" value="HTH_GNTR"/>
    <property type="match status" value="1"/>
</dbReference>
<keyword evidence="3 11" id="KW-0032">Aminotransferase</keyword>
<dbReference type="SMART" id="SM00345">
    <property type="entry name" value="HTH_GNTR"/>
    <property type="match status" value="1"/>
</dbReference>
<dbReference type="PANTHER" id="PTHR46577">
    <property type="entry name" value="HTH-TYPE TRANSCRIPTIONAL REGULATORY PROTEIN GABR"/>
    <property type="match status" value="1"/>
</dbReference>
<dbReference type="PANTHER" id="PTHR46577:SF2">
    <property type="entry name" value="TRANSCRIPTIONAL REGULATORY PROTEIN"/>
    <property type="match status" value="1"/>
</dbReference>
<dbReference type="Gene3D" id="3.40.640.10">
    <property type="entry name" value="Type I PLP-dependent aspartate aminotransferase-like (Major domain)"/>
    <property type="match status" value="1"/>
</dbReference>
<dbReference type="RefSeq" id="WP_045850480.1">
    <property type="nucleotide sequence ID" value="NZ_FTLX01000001.1"/>
</dbReference>
<dbReference type="Gene3D" id="3.90.1150.10">
    <property type="entry name" value="Aspartate Aminotransferase, domain 1"/>
    <property type="match status" value="1"/>
</dbReference>
<reference evidence="13" key="2">
    <citation type="submission" date="2017-03" db="EMBL/GenBank/DDBJ databases">
        <title>Bacillus sp. V-88(T) DSM27956, whole genome shotgun sequencing project.</title>
        <authorList>
            <person name="Dastager S.G."/>
            <person name="Neurgaonkar P.S."/>
            <person name="Dharne M.S."/>
        </authorList>
    </citation>
    <scope>NUCLEOTIDE SEQUENCE [LARGE SCALE GENOMIC DNA]</scope>
    <source>
        <strain evidence="13">DSM 25145</strain>
    </source>
</reference>
<proteinExistence type="inferred from homology"/>
<dbReference type="EMBL" id="FTLX01000001">
    <property type="protein sequence ID" value="SIP87739.1"/>
    <property type="molecule type" value="Genomic_DNA"/>
</dbReference>
<sequence length="481" mass="53989">MDWRPDRTAKKAIYKQIADYIEGGIGSGEFPADSLLPSERTLAALLQVNRSTVISAYEELQSLGIVERKKGSGTRVSTDIWGVAHKRMPNWGRYMEDGSLMPNGPLVQRIRSEAEKTTVINLASGELAPSLFPNEEFQQILRKTPFNEHLGYDHPQGNRELREVICAHMKKEKQIDVHPDSILVTSGAQQALHLIIRCLLKPGDVIAVEDPSYCLSLPIFQSAGFKVCSLPVDEHGVKPDDIRAFHQKNKLRMLFLNPDHQNPTGAVLSHERRKEILALSYELGIPIIEDDPYSLTTYNGKVHPTLKSMDGNGNVLYVSSLSKIAASGLRVGWMIGPPQVVQRLADAKQQIDFGHSIVPQWLAKEFLGSATFEDHMMRLRVQLENQKHAMTSSLQKSFGEKISFLVPQGGIHLWFPLPNPVDEYQLLDRAIQKGVAFVPGSIMGSYKGYVRFTYGRQEPEAIREGVRRFAEAFHDTCRNEK</sequence>
<dbReference type="Proteomes" id="UP000186385">
    <property type="component" value="Unassembled WGS sequence"/>
</dbReference>
<dbReference type="GO" id="GO:0008483">
    <property type="term" value="F:transaminase activity"/>
    <property type="evidence" value="ECO:0007669"/>
    <property type="project" value="UniProtKB-KW"/>
</dbReference>
<feature type="domain" description="HTH gntR-type" evidence="9">
    <location>
        <begin position="11"/>
        <end position="79"/>
    </location>
</feature>
<dbReference type="CDD" id="cd00609">
    <property type="entry name" value="AAT_like"/>
    <property type="match status" value="1"/>
</dbReference>
<reference evidence="11 12" key="1">
    <citation type="submission" date="2017-01" db="EMBL/GenBank/DDBJ databases">
        <authorList>
            <person name="Mah S.A."/>
            <person name="Swanson W.J."/>
            <person name="Moy G.W."/>
            <person name="Vacquier V.D."/>
        </authorList>
    </citation>
    <scope>NUCLEOTIDE SEQUENCE [LARGE SCALE GENOMIC DNA]</scope>
    <source>
        <strain evidence="11 12">NIO-1016</strain>
    </source>
</reference>
<dbReference type="SUPFAM" id="SSF46785">
    <property type="entry name" value="Winged helix' DNA-binding domain"/>
    <property type="match status" value="1"/>
</dbReference>
<dbReference type="InterPro" id="IPR051446">
    <property type="entry name" value="HTH_trans_reg/aminotransferase"/>
</dbReference>
<evidence type="ECO:0000256" key="8">
    <source>
        <dbReference type="ARBA" id="ARBA00023163"/>
    </source>
</evidence>
<dbReference type="AlphaFoldDB" id="A0A1N6N6S2"/>
<dbReference type="Proteomes" id="UP000215545">
    <property type="component" value="Unassembled WGS sequence"/>
</dbReference>
<evidence type="ECO:0000256" key="4">
    <source>
        <dbReference type="ARBA" id="ARBA00022679"/>
    </source>
</evidence>
<dbReference type="InterPro" id="IPR015422">
    <property type="entry name" value="PyrdxlP-dep_Trfase_small"/>
</dbReference>
<dbReference type="InterPro" id="IPR036390">
    <property type="entry name" value="WH_DNA-bd_sf"/>
</dbReference>
<protein>
    <submittedName>
        <fullName evidence="11">DNA-binding transcriptional regulator, MocR family, contains an aminotransferase domain</fullName>
    </submittedName>
    <submittedName>
        <fullName evidence="10">GntR family transcriptional regulator</fullName>
    </submittedName>
</protein>
<dbReference type="Pfam" id="PF00392">
    <property type="entry name" value="GntR"/>
    <property type="match status" value="1"/>
</dbReference>
<reference evidence="10" key="3">
    <citation type="submission" date="2017-03" db="EMBL/GenBank/DDBJ databases">
        <authorList>
            <person name="Dastager S.G."/>
            <person name="Neurgaonkar P.S."/>
            <person name="Dharne M.S."/>
        </authorList>
    </citation>
    <scope>NUCLEOTIDE SEQUENCE</scope>
    <source>
        <strain evidence="10">DSM 25145</strain>
    </source>
</reference>
<evidence type="ECO:0000256" key="3">
    <source>
        <dbReference type="ARBA" id="ARBA00022576"/>
    </source>
</evidence>
<dbReference type="GO" id="GO:0030170">
    <property type="term" value="F:pyridoxal phosphate binding"/>
    <property type="evidence" value="ECO:0007669"/>
    <property type="project" value="InterPro"/>
</dbReference>
<keyword evidence="4 11" id="KW-0808">Transferase</keyword>
<dbReference type="FunFam" id="3.40.640.10:FF:000023">
    <property type="entry name" value="Transcriptional regulator, GntR family"/>
    <property type="match status" value="1"/>
</dbReference>
<name>A0A1N6N6S2_9BACI</name>
<evidence type="ECO:0000256" key="5">
    <source>
        <dbReference type="ARBA" id="ARBA00022898"/>
    </source>
</evidence>
<evidence type="ECO:0000313" key="11">
    <source>
        <dbReference type="EMBL" id="SIP87739.1"/>
    </source>
</evidence>
<evidence type="ECO:0000313" key="13">
    <source>
        <dbReference type="Proteomes" id="UP000215545"/>
    </source>
</evidence>
<dbReference type="PRINTS" id="PR00035">
    <property type="entry name" value="HTHGNTR"/>
</dbReference>
<evidence type="ECO:0000259" key="9">
    <source>
        <dbReference type="PROSITE" id="PS50949"/>
    </source>
</evidence>
<evidence type="ECO:0000256" key="2">
    <source>
        <dbReference type="ARBA" id="ARBA00005384"/>
    </source>
</evidence>
<dbReference type="GO" id="GO:0003677">
    <property type="term" value="F:DNA binding"/>
    <property type="evidence" value="ECO:0007669"/>
    <property type="project" value="UniProtKB-KW"/>
</dbReference>
<evidence type="ECO:0000256" key="6">
    <source>
        <dbReference type="ARBA" id="ARBA00023015"/>
    </source>
</evidence>
<keyword evidence="6" id="KW-0805">Transcription regulation</keyword>